<dbReference type="GO" id="GO:0005886">
    <property type="term" value="C:plasma membrane"/>
    <property type="evidence" value="ECO:0007669"/>
    <property type="project" value="UniProtKB-SubCell"/>
</dbReference>
<accession>D2UB55</accession>
<dbReference type="SUPFAM" id="SSF103473">
    <property type="entry name" value="MFS general substrate transporter"/>
    <property type="match status" value="1"/>
</dbReference>
<sequence>MHYSSDTATSAPANPTRTALAPLVLIVSLFFLWGMANNLNDILIKQFKKAFELTDLQAGLVQSAFYLGYFVFAIPAAMFMRRYSYKAAVVLGLLLYATGALLFYPAAQVHTYGLFLLALFVIASGLAFLETTANPLVTVLGPADGAARRLNLAQAFNPLGSITGVLVGQHFIFSGVEHTPQELATMAPTARAAYFATESTAVQTPYLIIGAVVVLWALLIGLTRFPTTRAAAGVVASGKANFGQLWHNRRFVFAVIAQFFYVGAQVGIWSYLIRYLQDSVPGTPEKTAANFLTVSLVLFMAGRFIGAALLRYLAPARLLGGFALLNLLLCGVAVALPGWIGLYALVASSLFMSVMFPTIFALGLEGLDDDARKLGSSLIVMAIIGGAALTALMGAISDHVGIHWAIAVPGLGFAVILGLALYATARRRSAHATGA</sequence>
<feature type="transmembrane region" description="Helical" evidence="6">
    <location>
        <begin position="317"/>
        <end position="336"/>
    </location>
</feature>
<comment type="subcellular location">
    <subcellularLocation>
        <location evidence="1">Cell inner membrane</location>
        <topology evidence="1">Multi-pass membrane protein</topology>
    </subcellularLocation>
</comment>
<dbReference type="PANTHER" id="PTHR43702:SF11">
    <property type="entry name" value="L-FUCOSE-PROTON SYMPORTER"/>
    <property type="match status" value="1"/>
</dbReference>
<feature type="transmembrane region" description="Helical" evidence="6">
    <location>
        <begin position="402"/>
        <end position="423"/>
    </location>
</feature>
<dbReference type="PANTHER" id="PTHR43702">
    <property type="entry name" value="L-FUCOSE-PROTON SYMPORTER"/>
    <property type="match status" value="1"/>
</dbReference>
<dbReference type="PROSITE" id="PS50850">
    <property type="entry name" value="MFS"/>
    <property type="match status" value="1"/>
</dbReference>
<feature type="transmembrane region" description="Helical" evidence="6">
    <location>
        <begin position="60"/>
        <end position="79"/>
    </location>
</feature>
<evidence type="ECO:0000313" key="8">
    <source>
        <dbReference type="EMBL" id="CBA14984.1"/>
    </source>
</evidence>
<feature type="transmembrane region" description="Helical" evidence="6">
    <location>
        <begin position="111"/>
        <end position="129"/>
    </location>
</feature>
<evidence type="ECO:0000256" key="2">
    <source>
        <dbReference type="ARBA" id="ARBA00022475"/>
    </source>
</evidence>
<keyword evidence="9" id="KW-1185">Reference proteome</keyword>
<protein>
    <submittedName>
        <fullName evidence="8">Putative l-fucose-proton symporter protein</fullName>
    </submittedName>
</protein>
<evidence type="ECO:0000313" key="9">
    <source>
        <dbReference type="Proteomes" id="UP000001890"/>
    </source>
</evidence>
<dbReference type="InterPro" id="IPR005275">
    <property type="entry name" value="Lfuc_symporter_FucP"/>
</dbReference>
<dbReference type="InterPro" id="IPR011701">
    <property type="entry name" value="MFS"/>
</dbReference>
<dbReference type="AlphaFoldDB" id="D2UB55"/>
<feature type="transmembrane region" description="Helical" evidence="6">
    <location>
        <begin position="291"/>
        <end position="310"/>
    </location>
</feature>
<keyword evidence="2" id="KW-1003">Cell membrane</keyword>
<dbReference type="Gene3D" id="1.20.1250.20">
    <property type="entry name" value="MFS general substrate transporter like domains"/>
    <property type="match status" value="2"/>
</dbReference>
<dbReference type="KEGG" id="xal:XALC_0450"/>
<organism evidence="8 9">
    <name type="scientific">Xanthomonas albilineans (strain GPE PC73 / CFBP 7063)</name>
    <dbReference type="NCBI Taxonomy" id="380358"/>
    <lineage>
        <taxon>Bacteria</taxon>
        <taxon>Pseudomonadati</taxon>
        <taxon>Pseudomonadota</taxon>
        <taxon>Gammaproteobacteria</taxon>
        <taxon>Lysobacterales</taxon>
        <taxon>Lysobacteraceae</taxon>
        <taxon>Xanthomonas</taxon>
    </lineage>
</organism>
<dbReference type="PATRIC" id="fig|29447.3.peg.453"/>
<keyword evidence="4 6" id="KW-1133">Transmembrane helix</keyword>
<feature type="transmembrane region" description="Helical" evidence="6">
    <location>
        <begin position="85"/>
        <end position="104"/>
    </location>
</feature>
<dbReference type="EMBL" id="FP565176">
    <property type="protein sequence ID" value="CBA14984.1"/>
    <property type="molecule type" value="Genomic_DNA"/>
</dbReference>
<feature type="transmembrane region" description="Helical" evidence="6">
    <location>
        <begin position="376"/>
        <end position="396"/>
    </location>
</feature>
<dbReference type="InterPro" id="IPR020846">
    <property type="entry name" value="MFS_dom"/>
</dbReference>
<reference evidence="8 9" key="1">
    <citation type="journal article" date="2009" name="BMC Genomics">
        <title>The complete genome sequence of Xanthomonas albilineans provides new insights into the reductive genome evolution of the xylem-limited Xanthomonadaceae.</title>
        <authorList>
            <person name="Pieretti I."/>
            <person name="Royer M."/>
            <person name="Barbe V."/>
            <person name="Carrere S."/>
            <person name="Koebnik R."/>
            <person name="Cociancich S."/>
            <person name="Couloux A."/>
            <person name="Darrasse A."/>
            <person name="Gouzy J."/>
            <person name="Jacques M.A."/>
            <person name="Lauber E."/>
            <person name="Manceau C."/>
            <person name="Mangenot S."/>
            <person name="Poussier S."/>
            <person name="Segurens B."/>
            <person name="Szurek B."/>
            <person name="Verdier V."/>
            <person name="Arlat M."/>
            <person name="Rott P."/>
        </authorList>
    </citation>
    <scope>NUCLEOTIDE SEQUENCE [LARGE SCALE GENOMIC DNA]</scope>
    <source>
        <strain evidence="9">GPE PC73 / CFBP 7063</strain>
    </source>
</reference>
<feature type="transmembrane region" description="Helical" evidence="6">
    <location>
        <begin position="204"/>
        <end position="222"/>
    </location>
</feature>
<feature type="transmembrane region" description="Helical" evidence="6">
    <location>
        <begin position="20"/>
        <end position="39"/>
    </location>
</feature>
<feature type="domain" description="Major facilitator superfamily (MFS) profile" evidence="7">
    <location>
        <begin position="22"/>
        <end position="428"/>
    </location>
</feature>
<evidence type="ECO:0000256" key="1">
    <source>
        <dbReference type="ARBA" id="ARBA00004429"/>
    </source>
</evidence>
<evidence type="ECO:0000256" key="4">
    <source>
        <dbReference type="ARBA" id="ARBA00022989"/>
    </source>
</evidence>
<evidence type="ECO:0000256" key="3">
    <source>
        <dbReference type="ARBA" id="ARBA00022692"/>
    </source>
</evidence>
<evidence type="ECO:0000259" key="7">
    <source>
        <dbReference type="PROSITE" id="PS50850"/>
    </source>
</evidence>
<keyword evidence="3 6" id="KW-0812">Transmembrane</keyword>
<dbReference type="Proteomes" id="UP000001890">
    <property type="component" value="Chromosome"/>
</dbReference>
<dbReference type="OrthoDB" id="9795150at2"/>
<dbReference type="GO" id="GO:0015535">
    <property type="term" value="F:fucose:proton symporter activity"/>
    <property type="evidence" value="ECO:0007669"/>
    <property type="project" value="InterPro"/>
</dbReference>
<dbReference type="Pfam" id="PF07690">
    <property type="entry name" value="MFS_1"/>
    <property type="match status" value="1"/>
</dbReference>
<dbReference type="CDD" id="cd17394">
    <property type="entry name" value="MFS_FucP_like"/>
    <property type="match status" value="1"/>
</dbReference>
<dbReference type="eggNOG" id="COG0738">
    <property type="taxonomic scope" value="Bacteria"/>
</dbReference>
<dbReference type="STRING" id="380358.XALC_0450"/>
<dbReference type="InterPro" id="IPR036259">
    <property type="entry name" value="MFS_trans_sf"/>
</dbReference>
<keyword evidence="5 6" id="KW-0472">Membrane</keyword>
<feature type="transmembrane region" description="Helical" evidence="6">
    <location>
        <begin position="342"/>
        <end position="364"/>
    </location>
</feature>
<evidence type="ECO:0000256" key="6">
    <source>
        <dbReference type="SAM" id="Phobius"/>
    </source>
</evidence>
<dbReference type="InterPro" id="IPR050375">
    <property type="entry name" value="MFS_TsgA-like"/>
</dbReference>
<proteinExistence type="predicted"/>
<dbReference type="RefSeq" id="WP_012915001.1">
    <property type="nucleotide sequence ID" value="NC_013722.1"/>
</dbReference>
<dbReference type="GeneID" id="57875759"/>
<gene>
    <name evidence="8" type="ordered locus">XALc_0450</name>
</gene>
<evidence type="ECO:0000256" key="5">
    <source>
        <dbReference type="ARBA" id="ARBA00023136"/>
    </source>
</evidence>
<name>D2UB55_XANAP</name>
<feature type="transmembrane region" description="Helical" evidence="6">
    <location>
        <begin position="251"/>
        <end position="271"/>
    </location>
</feature>
<dbReference type="NCBIfam" id="TIGR00885">
    <property type="entry name" value="fucP"/>
    <property type="match status" value="1"/>
</dbReference>